<dbReference type="AlphaFoldDB" id="A0A9P7D357"/>
<accession>A0A9P7D357</accession>
<reference evidence="1" key="1">
    <citation type="journal article" date="2020" name="New Phytol.">
        <title>Comparative genomics reveals dynamic genome evolution in host specialist ectomycorrhizal fungi.</title>
        <authorList>
            <person name="Lofgren L.A."/>
            <person name="Nguyen N.H."/>
            <person name="Vilgalys R."/>
            <person name="Ruytinx J."/>
            <person name="Liao H.L."/>
            <person name="Branco S."/>
            <person name="Kuo A."/>
            <person name="LaButti K."/>
            <person name="Lipzen A."/>
            <person name="Andreopoulos W."/>
            <person name="Pangilinan J."/>
            <person name="Riley R."/>
            <person name="Hundley H."/>
            <person name="Na H."/>
            <person name="Barry K."/>
            <person name="Grigoriev I.V."/>
            <person name="Stajich J.E."/>
            <person name="Kennedy P.G."/>
        </authorList>
    </citation>
    <scope>NUCLEOTIDE SEQUENCE</scope>
    <source>
        <strain evidence="1">DOB743</strain>
    </source>
</reference>
<evidence type="ECO:0008006" key="3">
    <source>
        <dbReference type="Google" id="ProtNLM"/>
    </source>
</evidence>
<dbReference type="EMBL" id="JABBWD010000019">
    <property type="protein sequence ID" value="KAG1777764.1"/>
    <property type="molecule type" value="Genomic_DNA"/>
</dbReference>
<name>A0A9P7D357_9AGAM</name>
<dbReference type="Gene3D" id="3.80.10.10">
    <property type="entry name" value="Ribonuclease Inhibitor"/>
    <property type="match status" value="1"/>
</dbReference>
<proteinExistence type="predicted"/>
<dbReference type="SUPFAM" id="SSF52047">
    <property type="entry name" value="RNI-like"/>
    <property type="match status" value="1"/>
</dbReference>
<dbReference type="OrthoDB" id="2841072at2759"/>
<evidence type="ECO:0000313" key="2">
    <source>
        <dbReference type="Proteomes" id="UP000714275"/>
    </source>
</evidence>
<comment type="caution">
    <text evidence="1">The sequence shown here is derived from an EMBL/GenBank/DDBJ whole genome shotgun (WGS) entry which is preliminary data.</text>
</comment>
<sequence>MHSALTNLEIICTISSFTQCRTLPALASTCRAFEHPALNALWRDLQSVEPLVKCLPSDLFSIDQGCVVLQKPVDGKMWDTLFKYTTRVHSIAVTQKRCLTVVEPLSVLMLSCPLTSAYLFPNLHKLTWHAEGTRIFAQILRMALVPSMLVFHMEIISASSAFLSVLSSLGTLCPHLQNTNMYIRGETNDLSHKISPFIAQPIAQLHHLHTLSVWDLGSQGMAHIMQLRTLQSLDLNLRTSSTWDRNLLLQLPGFHGLKWLGLSTRTIEQASNFFNSLQVVGSSKVRVSFRSQVAVFSASASTTLFQFFTILRERCDIVELQYLSLIGGFGSIRTESDIFTPLHAFPNLTHLLIDGVCNISMSDEDFCQLVRAWPKLQVLKFSSYDAFNATTVPTFHGLIRLLQLCPALTSLSLVIDTTKVDGIDLKCPGGGLCNKHLKFLALGDSPIKSPLNVALILSGLFPLLGQVDLLWWDIMRLRCSSSQKKPVMEPWVLVNSLLGGFSIVRERGIEVTV</sequence>
<gene>
    <name evidence="1" type="ORF">EV702DRAFT_1100692</name>
</gene>
<organism evidence="1 2">
    <name type="scientific">Suillus placidus</name>
    <dbReference type="NCBI Taxonomy" id="48579"/>
    <lineage>
        <taxon>Eukaryota</taxon>
        <taxon>Fungi</taxon>
        <taxon>Dikarya</taxon>
        <taxon>Basidiomycota</taxon>
        <taxon>Agaricomycotina</taxon>
        <taxon>Agaricomycetes</taxon>
        <taxon>Agaricomycetidae</taxon>
        <taxon>Boletales</taxon>
        <taxon>Suillineae</taxon>
        <taxon>Suillaceae</taxon>
        <taxon>Suillus</taxon>
    </lineage>
</organism>
<keyword evidence="2" id="KW-1185">Reference proteome</keyword>
<dbReference type="InterPro" id="IPR032675">
    <property type="entry name" value="LRR_dom_sf"/>
</dbReference>
<protein>
    <recommendedName>
        <fullName evidence="3">F-box domain-containing protein</fullName>
    </recommendedName>
</protein>
<evidence type="ECO:0000313" key="1">
    <source>
        <dbReference type="EMBL" id="KAG1777764.1"/>
    </source>
</evidence>
<dbReference type="Proteomes" id="UP000714275">
    <property type="component" value="Unassembled WGS sequence"/>
</dbReference>